<dbReference type="PANTHER" id="PTHR40457:SF1">
    <property type="entry name" value="PHOSPHOLIPASE A1"/>
    <property type="match status" value="1"/>
</dbReference>
<evidence type="ECO:0000256" key="2">
    <source>
        <dbReference type="ARBA" id="ARBA00001604"/>
    </source>
</evidence>
<dbReference type="AlphaFoldDB" id="A0A2S0VWI9"/>
<evidence type="ECO:0000256" key="1">
    <source>
        <dbReference type="ARBA" id="ARBA00000111"/>
    </source>
</evidence>
<dbReference type="InterPro" id="IPR003187">
    <property type="entry name" value="PLipase_A1"/>
</dbReference>
<comment type="similarity">
    <text evidence="3 20">Belongs to the phospholipase A1 family.</text>
</comment>
<evidence type="ECO:0000256" key="9">
    <source>
        <dbReference type="ARBA" id="ARBA00022692"/>
    </source>
</evidence>
<name>A0A2S0VWI9_9ALTE</name>
<dbReference type="Gene3D" id="2.40.230.10">
    <property type="entry name" value="Phospholipase A1"/>
    <property type="match status" value="1"/>
</dbReference>
<accession>A0A2S0VWI9</accession>
<evidence type="ECO:0000256" key="6">
    <source>
        <dbReference type="ARBA" id="ARBA00013278"/>
    </source>
</evidence>
<sequence length="271" mass="31637">MRTDAVFRNYKCGLAIVLALISNLSLAEVKVKAKSNVEHHKGTYILPFSYNSELKDSVNQSVETEFQFSLKYQAMKNPLCNVFDYCQAHKLFVAYSQRNYWQTYNRQESTYFRETVHSPEAFIRFVDTGLFEKYGLYQIDVGFIHKSTGQKPPTSRNLNRFFSEFYWGEDGSQFSLATWYTFDQQGAREKYDRNMGVIELGYEYFNTHSRIETKLSTTLRDYNGALRVGYSYNLNNTMALYVQYNGGYGDSMIEFGRKANRLGIGVRLKDW</sequence>
<evidence type="ECO:0000256" key="8">
    <source>
        <dbReference type="ARBA" id="ARBA00022452"/>
    </source>
</evidence>
<evidence type="ECO:0000313" key="22">
    <source>
        <dbReference type="Proteomes" id="UP000244441"/>
    </source>
</evidence>
<comment type="subcellular location">
    <subcellularLocation>
        <location evidence="20">Cell outer membrane</location>
        <topology evidence="20">Multi-pass membrane protein</topology>
    </subcellularLocation>
    <text evidence="20">One of the very few enzymes located there.</text>
</comment>
<keyword evidence="22" id="KW-1185">Reference proteome</keyword>
<evidence type="ECO:0000256" key="15">
    <source>
        <dbReference type="ARBA" id="ARBA00023098"/>
    </source>
</evidence>
<feature type="active site" description="Nucleophile" evidence="18">
    <location>
        <position position="147"/>
    </location>
</feature>
<evidence type="ECO:0000256" key="20">
    <source>
        <dbReference type="RuleBase" id="RU366027"/>
    </source>
</evidence>
<comment type="catalytic activity">
    <reaction evidence="2 20">
        <text>a 1,2-diacyl-sn-glycero-3-phosphocholine + H2O = a 1-acyl-sn-glycero-3-phosphocholine + a fatty acid + H(+)</text>
        <dbReference type="Rhea" id="RHEA:15801"/>
        <dbReference type="ChEBI" id="CHEBI:15377"/>
        <dbReference type="ChEBI" id="CHEBI:15378"/>
        <dbReference type="ChEBI" id="CHEBI:28868"/>
        <dbReference type="ChEBI" id="CHEBI:57643"/>
        <dbReference type="ChEBI" id="CHEBI:58168"/>
        <dbReference type="EC" id="3.1.1.4"/>
    </reaction>
</comment>
<feature type="binding site" description="in dimeric form" evidence="19">
    <location>
        <position position="155"/>
    </location>
    <ligand>
        <name>Ca(2+)</name>
        <dbReference type="ChEBI" id="CHEBI:29108"/>
        <label>1</label>
    </ligand>
</feature>
<comment type="subunit">
    <text evidence="4 20">Homodimer; dimerization is reversible, and the dimeric form is the active one.</text>
</comment>
<reference evidence="21 22" key="1">
    <citation type="submission" date="2018-01" db="EMBL/GenBank/DDBJ databases">
        <title>Genome sequence of a Cantenovulum-like bacteria.</title>
        <authorList>
            <person name="Tan W.R."/>
            <person name="Lau N.-S."/>
            <person name="Go F."/>
            <person name="Amirul A.-A.A."/>
        </authorList>
    </citation>
    <scope>NUCLEOTIDE SEQUENCE [LARGE SCALE GENOMIC DNA]</scope>
    <source>
        <strain evidence="21 22">CCB-QB4</strain>
    </source>
</reference>
<proteinExistence type="inferred from homology"/>
<dbReference type="InterPro" id="IPR036541">
    <property type="entry name" value="PLipase_A1_sf"/>
</dbReference>
<dbReference type="GO" id="GO:0046872">
    <property type="term" value="F:metal ion binding"/>
    <property type="evidence" value="ECO:0007669"/>
    <property type="project" value="UniProtKB-KW"/>
</dbReference>
<dbReference type="EMBL" id="CP026604">
    <property type="protein sequence ID" value="AWB68555.1"/>
    <property type="molecule type" value="Genomic_DNA"/>
</dbReference>
<keyword evidence="15 20" id="KW-0443">Lipid metabolism</keyword>
<dbReference type="GO" id="GO:0004623">
    <property type="term" value="F:phospholipase A2 activity"/>
    <property type="evidence" value="ECO:0007669"/>
    <property type="project" value="UniProtKB-EC"/>
</dbReference>
<dbReference type="GO" id="GO:0009279">
    <property type="term" value="C:cell outer membrane"/>
    <property type="evidence" value="ECO:0007669"/>
    <property type="project" value="UniProtKB-SubCell"/>
</dbReference>
<keyword evidence="16" id="KW-0472">Membrane</keyword>
<gene>
    <name evidence="21" type="ORF">C2869_20065</name>
</gene>
<evidence type="ECO:0000256" key="7">
    <source>
        <dbReference type="ARBA" id="ARBA00021726"/>
    </source>
</evidence>
<dbReference type="EC" id="3.1.1.32" evidence="5 20"/>
<evidence type="ECO:0000256" key="14">
    <source>
        <dbReference type="ARBA" id="ARBA00022963"/>
    </source>
</evidence>
<dbReference type="GO" id="GO:0016042">
    <property type="term" value="P:lipid catabolic process"/>
    <property type="evidence" value="ECO:0007669"/>
    <property type="project" value="UniProtKB-KW"/>
</dbReference>
<keyword evidence="10 19" id="KW-0479">Metal-binding</keyword>
<dbReference type="Proteomes" id="UP000244441">
    <property type="component" value="Chromosome"/>
</dbReference>
<feature type="active site" description="Proton acceptor" evidence="18">
    <location>
        <position position="145"/>
    </location>
</feature>
<evidence type="ECO:0000313" key="21">
    <source>
        <dbReference type="EMBL" id="AWB68555.1"/>
    </source>
</evidence>
<dbReference type="Pfam" id="PF02253">
    <property type="entry name" value="PLA1"/>
    <property type="match status" value="1"/>
</dbReference>
<protein>
    <recommendedName>
        <fullName evidence="7 20">Phospholipase A1</fullName>
        <ecNumber evidence="5 20">3.1.1.32</ecNumber>
        <ecNumber evidence="6 20">3.1.1.4</ecNumber>
    </recommendedName>
    <alternativeName>
        <fullName evidence="20">Phosphatidylcholine 1-acylhydrolase</fullName>
    </alternativeName>
</protein>
<evidence type="ECO:0000256" key="12">
    <source>
        <dbReference type="ARBA" id="ARBA00022801"/>
    </source>
</evidence>
<evidence type="ECO:0000256" key="3">
    <source>
        <dbReference type="ARBA" id="ARBA00010525"/>
    </source>
</evidence>
<evidence type="ECO:0000256" key="10">
    <source>
        <dbReference type="ARBA" id="ARBA00022723"/>
    </source>
</evidence>
<dbReference type="PANTHER" id="PTHR40457">
    <property type="entry name" value="PHOSPHOLIPASE A1"/>
    <property type="match status" value="1"/>
</dbReference>
<evidence type="ECO:0000256" key="17">
    <source>
        <dbReference type="ARBA" id="ARBA00023237"/>
    </source>
</evidence>
<comment type="cofactor">
    <cofactor evidence="20">
        <name>Ca(2+)</name>
        <dbReference type="ChEBI" id="CHEBI:29108"/>
    </cofactor>
    <text evidence="20">Binds 1 Ca(2+) ion per monomer. In the dimeric form the Ca(2+) is bound by different amino acids with binding of each Ca(2+) shared with ligands coming from each monomer. The Ca(2+) ion may have a role in catalysis.</text>
</comment>
<evidence type="ECO:0000256" key="16">
    <source>
        <dbReference type="ARBA" id="ARBA00023136"/>
    </source>
</evidence>
<evidence type="ECO:0000256" key="19">
    <source>
        <dbReference type="PIRSR" id="PIRSR603187-2"/>
    </source>
</evidence>
<keyword evidence="13 19" id="KW-0106">Calcium</keyword>
<dbReference type="SUPFAM" id="SSF56931">
    <property type="entry name" value="Outer membrane phospholipase A (OMPLA)"/>
    <property type="match status" value="1"/>
</dbReference>
<keyword evidence="17 20" id="KW-0998">Cell outer membrane</keyword>
<dbReference type="EC" id="3.1.1.4" evidence="6 20"/>
<evidence type="ECO:0000256" key="13">
    <source>
        <dbReference type="ARBA" id="ARBA00022837"/>
    </source>
</evidence>
<comment type="function">
    <text evidence="20">Hydrolysis of phosphatidylcholine with phospholipase A2 (EC 3.1.1.4) and phospholipase A1 (EC 3.1.1.32) activities.</text>
</comment>
<keyword evidence="9" id="KW-0812">Transmembrane</keyword>
<dbReference type="KEGG" id="cate:C2869_20065"/>
<comment type="catalytic activity">
    <reaction evidence="1 20">
        <text>a 1,2-diacyl-sn-glycero-3-phosphocholine + H2O = a 2-acyl-sn-glycero-3-phosphocholine + a fatty acid + H(+)</text>
        <dbReference type="Rhea" id="RHEA:18689"/>
        <dbReference type="ChEBI" id="CHEBI:15377"/>
        <dbReference type="ChEBI" id="CHEBI:15378"/>
        <dbReference type="ChEBI" id="CHEBI:28868"/>
        <dbReference type="ChEBI" id="CHEBI:57643"/>
        <dbReference type="ChEBI" id="CHEBI:57875"/>
        <dbReference type="EC" id="3.1.1.32"/>
    </reaction>
</comment>
<feature type="binding site" description="in dimeric form" evidence="19">
    <location>
        <position position="109"/>
    </location>
    <ligand>
        <name>Ca(2+)</name>
        <dbReference type="ChEBI" id="CHEBI:29108"/>
        <label>1</label>
    </ligand>
</feature>
<keyword evidence="8" id="KW-1134">Transmembrane beta strand</keyword>
<evidence type="ECO:0000256" key="5">
    <source>
        <dbReference type="ARBA" id="ARBA00013179"/>
    </source>
</evidence>
<evidence type="ECO:0000256" key="11">
    <source>
        <dbReference type="ARBA" id="ARBA00022729"/>
    </source>
</evidence>
<keyword evidence="12 20" id="KW-0378">Hydrolase</keyword>
<keyword evidence="14 20" id="KW-0442">Lipid degradation</keyword>
<evidence type="ECO:0000256" key="18">
    <source>
        <dbReference type="PIRSR" id="PIRSR603187-1"/>
    </source>
</evidence>
<keyword evidence="11" id="KW-0732">Signal</keyword>
<organism evidence="21 22">
    <name type="scientific">Saccharobesus litoralis</name>
    <dbReference type="NCBI Taxonomy" id="2172099"/>
    <lineage>
        <taxon>Bacteria</taxon>
        <taxon>Pseudomonadati</taxon>
        <taxon>Pseudomonadota</taxon>
        <taxon>Gammaproteobacteria</taxon>
        <taxon>Alteromonadales</taxon>
        <taxon>Alteromonadaceae</taxon>
        <taxon>Saccharobesus</taxon>
    </lineage>
</organism>
<evidence type="ECO:0000256" key="4">
    <source>
        <dbReference type="ARBA" id="ARBA00011702"/>
    </source>
</evidence>
<dbReference type="GO" id="GO:0008970">
    <property type="term" value="F:phospholipase A1 activity"/>
    <property type="evidence" value="ECO:0007669"/>
    <property type="project" value="UniProtKB-EC"/>
</dbReference>